<dbReference type="Gene3D" id="2.60.40.10">
    <property type="entry name" value="Immunoglobulins"/>
    <property type="match status" value="1"/>
</dbReference>
<dbReference type="RefSeq" id="WP_014799760.1">
    <property type="nucleotide sequence ID" value="NC_018018.1"/>
</dbReference>
<dbReference type="STRING" id="880071.Fleli_4039"/>
<dbReference type="InterPro" id="IPR011467">
    <property type="entry name" value="DUF1573"/>
</dbReference>
<evidence type="ECO:0000313" key="3">
    <source>
        <dbReference type="Proteomes" id="UP000006054"/>
    </source>
</evidence>
<protein>
    <recommendedName>
        <fullName evidence="4">DUF1573 domain-containing protein</fullName>
    </recommendedName>
</protein>
<name>I4AQV2_BERLS</name>
<dbReference type="Pfam" id="PF07610">
    <property type="entry name" value="DUF1573"/>
    <property type="match status" value="1"/>
</dbReference>
<evidence type="ECO:0000313" key="2">
    <source>
        <dbReference type="EMBL" id="AFM06337.1"/>
    </source>
</evidence>
<dbReference type="HOGENOM" id="CLU_122784_0_1_10"/>
<dbReference type="EMBL" id="CP003345">
    <property type="protein sequence ID" value="AFM06337.1"/>
    <property type="molecule type" value="Genomic_DNA"/>
</dbReference>
<dbReference type="PATRIC" id="fig|880071.3.peg.4041"/>
<feature type="signal peptide" evidence="1">
    <location>
        <begin position="1"/>
        <end position="23"/>
    </location>
</feature>
<evidence type="ECO:0000256" key="1">
    <source>
        <dbReference type="SAM" id="SignalP"/>
    </source>
</evidence>
<dbReference type="PANTHER" id="PTHR37833">
    <property type="entry name" value="LIPOPROTEIN-RELATED"/>
    <property type="match status" value="1"/>
</dbReference>
<dbReference type="PANTHER" id="PTHR37833:SF1">
    <property type="entry name" value="SIGNAL PEPTIDE PROTEIN"/>
    <property type="match status" value="1"/>
</dbReference>
<dbReference type="eggNOG" id="COG2885">
    <property type="taxonomic scope" value="Bacteria"/>
</dbReference>
<dbReference type="KEGG" id="fli:Fleli_4039"/>
<dbReference type="InterPro" id="IPR013783">
    <property type="entry name" value="Ig-like_fold"/>
</dbReference>
<accession>I4AQV2</accession>
<dbReference type="Proteomes" id="UP000006054">
    <property type="component" value="Chromosome"/>
</dbReference>
<evidence type="ECO:0008006" key="4">
    <source>
        <dbReference type="Google" id="ProtNLM"/>
    </source>
</evidence>
<reference evidence="3" key="1">
    <citation type="submission" date="2012-06" db="EMBL/GenBank/DDBJ databases">
        <title>The complete genome of Flexibacter litoralis DSM 6794.</title>
        <authorList>
            <person name="Lucas S."/>
            <person name="Copeland A."/>
            <person name="Lapidus A."/>
            <person name="Glavina del Rio T."/>
            <person name="Dalin E."/>
            <person name="Tice H."/>
            <person name="Bruce D."/>
            <person name="Goodwin L."/>
            <person name="Pitluck S."/>
            <person name="Peters L."/>
            <person name="Ovchinnikova G."/>
            <person name="Lu M."/>
            <person name="Kyrpides N."/>
            <person name="Mavromatis K."/>
            <person name="Ivanova N."/>
            <person name="Brettin T."/>
            <person name="Detter J.C."/>
            <person name="Han C."/>
            <person name="Larimer F."/>
            <person name="Land M."/>
            <person name="Hauser L."/>
            <person name="Markowitz V."/>
            <person name="Cheng J.-F."/>
            <person name="Hugenholtz P."/>
            <person name="Woyke T."/>
            <person name="Wu D."/>
            <person name="Spring S."/>
            <person name="Lang E."/>
            <person name="Kopitz M."/>
            <person name="Brambilla E."/>
            <person name="Klenk H.-P."/>
            <person name="Eisen J.A."/>
        </authorList>
    </citation>
    <scope>NUCLEOTIDE SEQUENCE [LARGE SCALE GENOMIC DNA]</scope>
    <source>
        <strain evidence="3">ATCC 23117 / DSM 6794 / NBRC 15988 / NCIMB 1366 / Sio-4</strain>
    </source>
</reference>
<dbReference type="AlphaFoldDB" id="I4AQV2"/>
<keyword evidence="1" id="KW-0732">Signal</keyword>
<keyword evidence="3" id="KW-1185">Reference proteome</keyword>
<dbReference type="OrthoDB" id="826619at2"/>
<sequence precursor="true">MKKIFFASLLGAFTFLSSQAIQAQTTTETTKEKTIFTKKADDRQAQLTFTNREHDFGEVEEGKIVEYVFTFKNTGDYPLMLQDIRTTCGCTAPEWTKEPIAPDEEGKIIVRFNSAHKAGQQRKVITVISNASNSSEALVMFGTVLPSGSGE</sequence>
<organism evidence="2 3">
    <name type="scientific">Bernardetia litoralis (strain ATCC 23117 / DSM 6794 / NBRC 15988 / NCIMB 1366 / Fx l1 / Sio-4)</name>
    <name type="common">Flexibacter litoralis</name>
    <dbReference type="NCBI Taxonomy" id="880071"/>
    <lineage>
        <taxon>Bacteria</taxon>
        <taxon>Pseudomonadati</taxon>
        <taxon>Bacteroidota</taxon>
        <taxon>Cytophagia</taxon>
        <taxon>Cytophagales</taxon>
        <taxon>Bernardetiaceae</taxon>
        <taxon>Bernardetia</taxon>
    </lineage>
</organism>
<gene>
    <name evidence="2" type="ordered locus">Fleli_4039</name>
</gene>
<proteinExistence type="predicted"/>
<feature type="chain" id="PRO_5003685657" description="DUF1573 domain-containing protein" evidence="1">
    <location>
        <begin position="24"/>
        <end position="151"/>
    </location>
</feature>